<name>A0ABM4TPI9_DROSZ</name>
<feature type="compositionally biased region" description="Basic and acidic residues" evidence="1">
    <location>
        <begin position="1"/>
        <end position="10"/>
    </location>
</feature>
<gene>
    <name evidence="3" type="primary">LOC139352937</name>
</gene>
<proteinExistence type="predicted"/>
<feature type="region of interest" description="Disordered" evidence="1">
    <location>
        <begin position="89"/>
        <end position="114"/>
    </location>
</feature>
<sequence length="222" mass="25358">MAGRLPDTRRIRVVTARRGERESLETNEGERESLETNEGERESLETNEGERERLETKDGDRERMETSRAEQECRTLDFGLSRELWTGRGSATSRQWSGTQACHKRHGNQRNGSSGRNIYWKRYIKDKWVIQEARTLDPEWRDPAGRAQEGNNGAWRPYIRPQSAGSWISRSRGVKPSRSVKVPSEQTVKQVIYEGATTKRVVGSSAVGSIEGARSPRRDVRD</sequence>
<dbReference type="RefSeq" id="XP_070851873.1">
    <property type="nucleotide sequence ID" value="XM_070995772.1"/>
</dbReference>
<keyword evidence="2" id="KW-1185">Reference proteome</keyword>
<dbReference type="GeneID" id="139352937"/>
<reference evidence="3" key="1">
    <citation type="submission" date="2025-08" db="UniProtKB">
        <authorList>
            <consortium name="RefSeq"/>
        </authorList>
    </citation>
    <scope>IDENTIFICATION</scope>
</reference>
<feature type="region of interest" description="Disordered" evidence="1">
    <location>
        <begin position="166"/>
        <end position="185"/>
    </location>
</feature>
<dbReference type="Proteomes" id="UP001652628">
    <property type="component" value="Chromosome 3"/>
</dbReference>
<evidence type="ECO:0000313" key="3">
    <source>
        <dbReference type="RefSeq" id="XP_070851873.1"/>
    </source>
</evidence>
<protein>
    <submittedName>
        <fullName evidence="3">Uncharacterized protein</fullName>
    </submittedName>
</protein>
<feature type="region of interest" description="Disordered" evidence="1">
    <location>
        <begin position="1"/>
        <end position="72"/>
    </location>
</feature>
<evidence type="ECO:0000256" key="1">
    <source>
        <dbReference type="SAM" id="MobiDB-lite"/>
    </source>
</evidence>
<accession>A0ABM4TPI9</accession>
<feature type="compositionally biased region" description="Basic and acidic residues" evidence="1">
    <location>
        <begin position="17"/>
        <end position="72"/>
    </location>
</feature>
<evidence type="ECO:0000313" key="2">
    <source>
        <dbReference type="Proteomes" id="UP001652628"/>
    </source>
</evidence>
<organism evidence="2 3">
    <name type="scientific">Drosophila suzukii</name>
    <name type="common">Spotted-wing drosophila fruit fly</name>
    <dbReference type="NCBI Taxonomy" id="28584"/>
    <lineage>
        <taxon>Eukaryota</taxon>
        <taxon>Metazoa</taxon>
        <taxon>Ecdysozoa</taxon>
        <taxon>Arthropoda</taxon>
        <taxon>Hexapoda</taxon>
        <taxon>Insecta</taxon>
        <taxon>Pterygota</taxon>
        <taxon>Neoptera</taxon>
        <taxon>Endopterygota</taxon>
        <taxon>Diptera</taxon>
        <taxon>Brachycera</taxon>
        <taxon>Muscomorpha</taxon>
        <taxon>Ephydroidea</taxon>
        <taxon>Drosophilidae</taxon>
        <taxon>Drosophila</taxon>
        <taxon>Sophophora</taxon>
    </lineage>
</organism>
<feature type="compositionally biased region" description="Polar residues" evidence="1">
    <location>
        <begin position="89"/>
        <end position="100"/>
    </location>
</feature>
<feature type="region of interest" description="Disordered" evidence="1">
    <location>
        <begin position="203"/>
        <end position="222"/>
    </location>
</feature>